<comment type="caution">
    <text evidence="1">The sequence shown here is derived from an EMBL/GenBank/DDBJ whole genome shotgun (WGS) entry which is preliminary data.</text>
</comment>
<dbReference type="Proteomes" id="UP000032534">
    <property type="component" value="Unassembled WGS sequence"/>
</dbReference>
<proteinExistence type="predicted"/>
<dbReference type="PATRIC" id="fig|159743.3.peg.217"/>
<sequence>MNRLEALEHFQKTYAEDVLNQKLHQVMSLYEQRKDELILSFIQSFQLICLQANSTEVAKTRIGYITYSMRRTYLMDRNYNYVIEAYDKNWFFDPGPCHGTYDAGWAFSFLAELEDELNQLRKPYMNKVIQPDVERFALQVAEKFHEYVLRLAKEAIPLAIQTPEFRALRCEDDLEVRIGEYKGISEAVYSAAYGILHDSTG</sequence>
<dbReference type="RefSeq" id="WP_044644338.1">
    <property type="nucleotide sequence ID" value="NZ_JTHP01000001.1"/>
</dbReference>
<dbReference type="EMBL" id="JTHP01000001">
    <property type="protein sequence ID" value="KJD47548.1"/>
    <property type="molecule type" value="Genomic_DNA"/>
</dbReference>
<dbReference type="AlphaFoldDB" id="A0A0D7X953"/>
<dbReference type="OrthoDB" id="2536801at2"/>
<evidence type="ECO:0000313" key="1">
    <source>
        <dbReference type="EMBL" id="KJD47548.1"/>
    </source>
</evidence>
<name>A0A0D7X953_9BACL</name>
<keyword evidence="2" id="KW-1185">Reference proteome</keyword>
<organism evidence="1 2">
    <name type="scientific">Paenibacillus terrae</name>
    <dbReference type="NCBI Taxonomy" id="159743"/>
    <lineage>
        <taxon>Bacteria</taxon>
        <taxon>Bacillati</taxon>
        <taxon>Bacillota</taxon>
        <taxon>Bacilli</taxon>
        <taxon>Bacillales</taxon>
        <taxon>Paenibacillaceae</taxon>
        <taxon>Paenibacillus</taxon>
    </lineage>
</organism>
<reference evidence="1 2" key="1">
    <citation type="submission" date="2014-11" db="EMBL/GenBank/DDBJ databases">
        <title>Draft Genome Sequences of Paenibacillus polymyxa NRRL B-30509 and Paenibacillus terrae NRRL B-30644, Strains from a Poultry Environment that Produce Tridecaptin A and Paenicidins.</title>
        <authorList>
            <person name="van Belkum M.J."/>
            <person name="Lohans C.T."/>
            <person name="Vederas J.C."/>
        </authorList>
    </citation>
    <scope>NUCLEOTIDE SEQUENCE [LARGE SCALE GENOMIC DNA]</scope>
    <source>
        <strain evidence="1 2">NRRL B-30644</strain>
    </source>
</reference>
<accession>A0A0D7X953</accession>
<evidence type="ECO:0000313" key="2">
    <source>
        <dbReference type="Proteomes" id="UP000032534"/>
    </source>
</evidence>
<gene>
    <name evidence="1" type="ORF">QD47_00935</name>
</gene>
<protein>
    <submittedName>
        <fullName evidence="1">Uncharacterized protein</fullName>
    </submittedName>
</protein>